<organism evidence="1">
    <name type="scientific">viral metagenome</name>
    <dbReference type="NCBI Taxonomy" id="1070528"/>
    <lineage>
        <taxon>unclassified sequences</taxon>
        <taxon>metagenomes</taxon>
        <taxon>organismal metagenomes</taxon>
    </lineage>
</organism>
<protein>
    <submittedName>
        <fullName evidence="1">Uncharacterized protein</fullName>
    </submittedName>
</protein>
<accession>A0A6C0KNL8</accession>
<dbReference type="AlphaFoldDB" id="A0A6C0KNL8"/>
<evidence type="ECO:0000313" key="1">
    <source>
        <dbReference type="EMBL" id="QHU19219.1"/>
    </source>
</evidence>
<proteinExistence type="predicted"/>
<name>A0A6C0KNL8_9ZZZZ</name>
<sequence>MELNINELNTDFENDDYYNYYLNNDFENEDYNDYLNNDFENNTYESNNDLTSISKLEKIPENNFIKKKTVRFDNNFSANIPSIPKTNARMVRPTAQSTEPKISYDDILNKMGMFVLDGKLHLKDNQHSKNNNLQNSNLQNNNLQNSNLQNSYIYNKYFKDETQQQEQIRKPRTLMEYRIMLIKDMIQKKRINEIKSKKLLLPSSNINLSTRGEMNKLFNFSKR</sequence>
<reference evidence="1" key="1">
    <citation type="journal article" date="2020" name="Nature">
        <title>Giant virus diversity and host interactions through global metagenomics.</title>
        <authorList>
            <person name="Schulz F."/>
            <person name="Roux S."/>
            <person name="Paez-Espino D."/>
            <person name="Jungbluth S."/>
            <person name="Walsh D.A."/>
            <person name="Denef V.J."/>
            <person name="McMahon K.D."/>
            <person name="Konstantinidis K.T."/>
            <person name="Eloe-Fadrosh E.A."/>
            <person name="Kyrpides N.C."/>
            <person name="Woyke T."/>
        </authorList>
    </citation>
    <scope>NUCLEOTIDE SEQUENCE</scope>
    <source>
        <strain evidence="1">GVMAG-S-3300013014-104</strain>
    </source>
</reference>
<dbReference type="EMBL" id="MN740946">
    <property type="protein sequence ID" value="QHU19219.1"/>
    <property type="molecule type" value="Genomic_DNA"/>
</dbReference>